<name>A0ABW7G5G6_9BURK</name>
<sequence>MQSSKGWIGLALSLCLLVGGWPAEASEVVKLARLVVSGKRAANEAPRTPSTPQEPRNPANAQAQGGGGSDEAGNAPAPSRSVS</sequence>
<comment type="caution">
    <text evidence="2">The sequence shown here is derived from an EMBL/GenBank/DDBJ whole genome shotgun (WGS) entry which is preliminary data.</text>
</comment>
<evidence type="ECO:0008006" key="4">
    <source>
        <dbReference type="Google" id="ProtNLM"/>
    </source>
</evidence>
<organism evidence="2 3">
    <name type="scientific">Pelomonas nitida</name>
    <dbReference type="NCBI Taxonomy" id="3299027"/>
    <lineage>
        <taxon>Bacteria</taxon>
        <taxon>Pseudomonadati</taxon>
        <taxon>Pseudomonadota</taxon>
        <taxon>Betaproteobacteria</taxon>
        <taxon>Burkholderiales</taxon>
        <taxon>Sphaerotilaceae</taxon>
        <taxon>Roseateles</taxon>
    </lineage>
</organism>
<dbReference type="RefSeq" id="WP_394488000.1">
    <property type="nucleotide sequence ID" value="NZ_JBIGIA010000006.1"/>
</dbReference>
<evidence type="ECO:0000313" key="3">
    <source>
        <dbReference type="Proteomes" id="UP001606305"/>
    </source>
</evidence>
<evidence type="ECO:0000256" key="1">
    <source>
        <dbReference type="SAM" id="MobiDB-lite"/>
    </source>
</evidence>
<dbReference type="EMBL" id="JBIGIA010000006">
    <property type="protein sequence ID" value="MFG6457167.1"/>
    <property type="molecule type" value="Genomic_DNA"/>
</dbReference>
<protein>
    <recommendedName>
        <fullName evidence="4">DUF4148 domain-containing protein</fullName>
    </recommendedName>
</protein>
<evidence type="ECO:0000313" key="2">
    <source>
        <dbReference type="EMBL" id="MFG6457167.1"/>
    </source>
</evidence>
<keyword evidence="3" id="KW-1185">Reference proteome</keyword>
<reference evidence="2 3" key="1">
    <citation type="submission" date="2024-09" db="EMBL/GenBank/DDBJ databases">
        <title>Novel species of the genus Pelomonas and Roseateles isolated from streams.</title>
        <authorList>
            <person name="Lu H."/>
        </authorList>
    </citation>
    <scope>NUCLEOTIDE SEQUENCE [LARGE SCALE GENOMIC DNA]</scope>
    <source>
        <strain evidence="2 3">BYS96W</strain>
    </source>
</reference>
<gene>
    <name evidence="2" type="ORF">ACG00X_10030</name>
</gene>
<proteinExistence type="predicted"/>
<accession>A0ABW7G5G6</accession>
<feature type="region of interest" description="Disordered" evidence="1">
    <location>
        <begin position="38"/>
        <end position="83"/>
    </location>
</feature>
<dbReference type="Proteomes" id="UP001606305">
    <property type="component" value="Unassembled WGS sequence"/>
</dbReference>